<dbReference type="GO" id="GO:0043952">
    <property type="term" value="P:protein transport by the Sec complex"/>
    <property type="evidence" value="ECO:0007669"/>
    <property type="project" value="TreeGrafter"/>
</dbReference>
<evidence type="ECO:0000256" key="10">
    <source>
        <dbReference type="ARBA" id="ARBA00023136"/>
    </source>
</evidence>
<comment type="function">
    <text evidence="11">Involved in protein export. Participates in an early event of protein translocation.</text>
</comment>
<feature type="transmembrane region" description="Helical" evidence="11">
    <location>
        <begin position="52"/>
        <end position="71"/>
    </location>
</feature>
<evidence type="ECO:0000256" key="5">
    <source>
        <dbReference type="ARBA" id="ARBA00022475"/>
    </source>
</evidence>
<evidence type="ECO:0000313" key="15">
    <source>
        <dbReference type="Proteomes" id="UP001056622"/>
    </source>
</evidence>
<accession>A0A9Q8TZT8</accession>
<gene>
    <name evidence="12" type="primary">secG</name>
    <name evidence="12" type="ORF">M9393_02745</name>
    <name evidence="13" type="ORF">M9408_02080</name>
</gene>
<dbReference type="GO" id="GO:0065002">
    <property type="term" value="P:intracellular protein transmembrane transport"/>
    <property type="evidence" value="ECO:0007669"/>
    <property type="project" value="TreeGrafter"/>
</dbReference>
<dbReference type="GO" id="GO:0009306">
    <property type="term" value="P:protein secretion"/>
    <property type="evidence" value="ECO:0007669"/>
    <property type="project" value="UniProtKB-UniRule"/>
</dbReference>
<evidence type="ECO:0000256" key="3">
    <source>
        <dbReference type="ARBA" id="ARBA00017876"/>
    </source>
</evidence>
<keyword evidence="15" id="KW-1185">Reference proteome</keyword>
<dbReference type="NCBIfam" id="TIGR00810">
    <property type="entry name" value="secG"/>
    <property type="match status" value="1"/>
</dbReference>
<dbReference type="PRINTS" id="PR01651">
    <property type="entry name" value="SECGEXPORT"/>
</dbReference>
<evidence type="ECO:0000256" key="7">
    <source>
        <dbReference type="ARBA" id="ARBA00022927"/>
    </source>
</evidence>
<proteinExistence type="inferred from homology"/>
<evidence type="ECO:0000256" key="4">
    <source>
        <dbReference type="ARBA" id="ARBA00022448"/>
    </source>
</evidence>
<dbReference type="PANTHER" id="PTHR34182">
    <property type="entry name" value="PROTEIN-EXPORT MEMBRANE PROTEIN SECG"/>
    <property type="match status" value="1"/>
</dbReference>
<evidence type="ECO:0000256" key="9">
    <source>
        <dbReference type="ARBA" id="ARBA00023010"/>
    </source>
</evidence>
<keyword evidence="6 11" id="KW-0812">Transmembrane</keyword>
<dbReference type="Pfam" id="PF03840">
    <property type="entry name" value="SecG"/>
    <property type="match status" value="1"/>
</dbReference>
<protein>
    <recommendedName>
        <fullName evidence="3 11">Protein-export membrane protein SecG</fullName>
    </recommendedName>
</protein>
<dbReference type="Proteomes" id="UP001056209">
    <property type="component" value="Chromosome"/>
</dbReference>
<keyword evidence="7 11" id="KW-0653">Protein transport</keyword>
<comment type="similarity">
    <text evidence="2 11">Belongs to the SecG family.</text>
</comment>
<feature type="transmembrane region" description="Helical" evidence="11">
    <location>
        <begin position="5"/>
        <end position="23"/>
    </location>
</feature>
<reference evidence="12" key="1">
    <citation type="submission" date="2022-05" db="EMBL/GenBank/DDBJ databases">
        <title>Impact of host demography and evolutionary history on endosymbiont molecular evolution: a test in carpenter ants (Genus Camponotus) and their Blochmannia endosymbionts.</title>
        <authorList>
            <person name="Manthey J.D."/>
            <person name="Giron J.C."/>
            <person name="Hruska J.P."/>
        </authorList>
    </citation>
    <scope>NUCLEOTIDE SEQUENCE</scope>
    <source>
        <strain evidence="13">C-005</strain>
        <strain evidence="12">C-039</strain>
    </source>
</reference>
<evidence type="ECO:0000256" key="1">
    <source>
        <dbReference type="ARBA" id="ARBA00004651"/>
    </source>
</evidence>
<dbReference type="InterPro" id="IPR004692">
    <property type="entry name" value="SecG"/>
</dbReference>
<comment type="subcellular location">
    <subcellularLocation>
        <location evidence="1 11">Cell membrane</location>
        <topology evidence="1 11">Multi-pass membrane protein</topology>
    </subcellularLocation>
</comment>
<evidence type="ECO:0000313" key="14">
    <source>
        <dbReference type="Proteomes" id="UP001056209"/>
    </source>
</evidence>
<dbReference type="EMBL" id="CP097763">
    <property type="protein sequence ID" value="URJ32797.1"/>
    <property type="molecule type" value="Genomic_DNA"/>
</dbReference>
<evidence type="ECO:0000313" key="13">
    <source>
        <dbReference type="EMBL" id="URJ32797.1"/>
    </source>
</evidence>
<keyword evidence="5 11" id="KW-1003">Cell membrane</keyword>
<dbReference type="PANTHER" id="PTHR34182:SF1">
    <property type="entry name" value="PROTEIN-EXPORT MEMBRANE PROTEIN SECG"/>
    <property type="match status" value="1"/>
</dbReference>
<evidence type="ECO:0000256" key="2">
    <source>
        <dbReference type="ARBA" id="ARBA00008445"/>
    </source>
</evidence>
<dbReference type="Proteomes" id="UP001056622">
    <property type="component" value="Chromosome"/>
</dbReference>
<sequence>MYQTFLVIFVIIAMALIALIMFQQNKGNDSGGMFSNRSLNDMLGSGGFNDGITRLIVILAILFFVLSLLLGNMNSKQNQKYIQNSVQNSQF</sequence>
<dbReference type="GO" id="GO:0015450">
    <property type="term" value="F:protein-transporting ATPase activity"/>
    <property type="evidence" value="ECO:0007669"/>
    <property type="project" value="UniProtKB-UniRule"/>
</dbReference>
<name>A0A9Q8TZT8_9ENTR</name>
<evidence type="ECO:0000256" key="6">
    <source>
        <dbReference type="ARBA" id="ARBA00022692"/>
    </source>
</evidence>
<evidence type="ECO:0000256" key="11">
    <source>
        <dbReference type="RuleBase" id="RU365087"/>
    </source>
</evidence>
<organism evidence="12 14">
    <name type="scientific">Candidatus Blochmannia vicinus</name>
    <name type="common">nom. nud.</name>
    <dbReference type="NCBI Taxonomy" id="251540"/>
    <lineage>
        <taxon>Bacteria</taxon>
        <taxon>Pseudomonadati</taxon>
        <taxon>Pseudomonadota</taxon>
        <taxon>Gammaproteobacteria</taxon>
        <taxon>Enterobacterales</taxon>
        <taxon>Enterobacteriaceae</taxon>
        <taxon>ant endosymbionts</taxon>
        <taxon>Candidatus Blochmanniella</taxon>
    </lineage>
</organism>
<evidence type="ECO:0000313" key="12">
    <source>
        <dbReference type="EMBL" id="URJ28075.1"/>
    </source>
</evidence>
<keyword evidence="4 11" id="KW-0813">Transport</keyword>
<keyword evidence="10 11" id="KW-0472">Membrane</keyword>
<evidence type="ECO:0000256" key="8">
    <source>
        <dbReference type="ARBA" id="ARBA00022989"/>
    </source>
</evidence>
<dbReference type="GO" id="GO:0005886">
    <property type="term" value="C:plasma membrane"/>
    <property type="evidence" value="ECO:0007669"/>
    <property type="project" value="UniProtKB-SubCell"/>
</dbReference>
<dbReference type="AlphaFoldDB" id="A0A9Q8TZT8"/>
<keyword evidence="9 11" id="KW-0811">Translocation</keyword>
<dbReference type="RefSeq" id="WP_250236377.1">
    <property type="nucleotide sequence ID" value="NZ_CP097753.1"/>
</dbReference>
<keyword evidence="8 11" id="KW-1133">Transmembrane helix</keyword>
<dbReference type="EMBL" id="CP097753">
    <property type="protein sequence ID" value="URJ28075.1"/>
    <property type="molecule type" value="Genomic_DNA"/>
</dbReference>